<gene>
    <name evidence="2" type="ORF">SAMN05216167_102741</name>
</gene>
<name>A0A1I1MWC3_9BACT</name>
<dbReference type="EMBL" id="FOLQ01000002">
    <property type="protein sequence ID" value="SFC89669.1"/>
    <property type="molecule type" value="Genomic_DNA"/>
</dbReference>
<reference evidence="2 3" key="1">
    <citation type="submission" date="2016-10" db="EMBL/GenBank/DDBJ databases">
        <authorList>
            <person name="de Groot N.N."/>
        </authorList>
    </citation>
    <scope>NUCLEOTIDE SEQUENCE [LARGE SCALE GENOMIC DNA]</scope>
    <source>
        <strain evidence="2 3">DSM 26130</strain>
    </source>
</reference>
<protein>
    <submittedName>
        <fullName evidence="2">Uncharacterized protein</fullName>
    </submittedName>
</protein>
<organism evidence="2 3">
    <name type="scientific">Spirosoma endophyticum</name>
    <dbReference type="NCBI Taxonomy" id="662367"/>
    <lineage>
        <taxon>Bacteria</taxon>
        <taxon>Pseudomonadati</taxon>
        <taxon>Bacteroidota</taxon>
        <taxon>Cytophagia</taxon>
        <taxon>Cytophagales</taxon>
        <taxon>Cytophagaceae</taxon>
        <taxon>Spirosoma</taxon>
    </lineage>
</organism>
<dbReference type="AlphaFoldDB" id="A0A1I1MWC3"/>
<accession>A0A1I1MWC3</accession>
<dbReference type="Proteomes" id="UP000198598">
    <property type="component" value="Unassembled WGS sequence"/>
</dbReference>
<evidence type="ECO:0000313" key="3">
    <source>
        <dbReference type="Proteomes" id="UP000198598"/>
    </source>
</evidence>
<evidence type="ECO:0000313" key="2">
    <source>
        <dbReference type="EMBL" id="SFC89669.1"/>
    </source>
</evidence>
<sequence>MVLLLVLALDQYKQASVPVPANTTPTRDNNMALGNPNGA</sequence>
<keyword evidence="3" id="KW-1185">Reference proteome</keyword>
<feature type="region of interest" description="Disordered" evidence="1">
    <location>
        <begin position="19"/>
        <end position="39"/>
    </location>
</feature>
<evidence type="ECO:0000256" key="1">
    <source>
        <dbReference type="SAM" id="MobiDB-lite"/>
    </source>
</evidence>
<proteinExistence type="predicted"/>